<reference evidence="5 6" key="1">
    <citation type="submission" date="2015-09" db="EMBL/GenBank/DDBJ databases">
        <authorList>
            <consortium name="Pathogen Informatics"/>
        </authorList>
    </citation>
    <scope>NUCLEOTIDE SEQUENCE [LARGE SCALE GENOMIC DNA]</scope>
    <source>
        <strain evidence="5 6">2789STDY5608850</strain>
    </source>
</reference>
<accession>A0A174HNB8</accession>
<dbReference type="CDD" id="cd02696">
    <property type="entry name" value="MurNAc-LAA"/>
    <property type="match status" value="1"/>
</dbReference>
<dbReference type="PROSITE" id="PS51257">
    <property type="entry name" value="PROKAR_LIPOPROTEIN"/>
    <property type="match status" value="1"/>
</dbReference>
<dbReference type="PROSITE" id="PS51781">
    <property type="entry name" value="SH3B"/>
    <property type="match status" value="1"/>
</dbReference>
<dbReference type="Gene3D" id="2.30.30.40">
    <property type="entry name" value="SH3 Domains"/>
    <property type="match status" value="1"/>
</dbReference>
<dbReference type="AlphaFoldDB" id="A0A174HNB8"/>
<dbReference type="InterPro" id="IPR050695">
    <property type="entry name" value="N-acetylmuramoyl_amidase_3"/>
</dbReference>
<protein>
    <submittedName>
        <fullName evidence="5">Cell wall hydrolase/autolysin</fullName>
        <ecNumber evidence="5">3.5.1.28</ecNumber>
    </submittedName>
</protein>
<dbReference type="RefSeq" id="WP_081034305.1">
    <property type="nucleotide sequence ID" value="NZ_CABIXC010000011.1"/>
</dbReference>
<dbReference type="GO" id="GO:0009253">
    <property type="term" value="P:peptidoglycan catabolic process"/>
    <property type="evidence" value="ECO:0007669"/>
    <property type="project" value="InterPro"/>
</dbReference>
<sequence>MNKKRRTGIYIVTALVCLLTLAGCGRKYEPVEVPTLEEASGDITLENGDETAAVSIENETGNEKNGTEKPGGQAGTSAHEAAVTTETAPAFTAVDETVYVTGSQVNIRKSAGTGGAVITTVSRGTALKRTGYSDSWSRVIYQDQECYISSSFVSKEQPAQEPETTAPAVTGSGSGKIIAIDPGHQAKGNSEKEPIGPGASEKKAKVASGTQGNATGIPEYKLTLAVSLKLKEELLGRGYQVYMIRETDDVNISNAERAEMANKSGADIFVRVHANSLNDTSVHGALTMCQTSKNPYNGNLYSKSSALSKAVVKGICDTTGFKNRGVQETDTMSGINWCKIPVTIVEMGFMSNAEEDKKMATDEYRAKIAKGIADGIDAYYAAGN</sequence>
<proteinExistence type="predicted"/>
<dbReference type="InterPro" id="IPR002508">
    <property type="entry name" value="MurNAc-LAA_cat"/>
</dbReference>
<dbReference type="PANTHER" id="PTHR30404">
    <property type="entry name" value="N-ACETYLMURAMOYL-L-ALANINE AMIDASE"/>
    <property type="match status" value="1"/>
</dbReference>
<dbReference type="Pfam" id="PF08239">
    <property type="entry name" value="SH3_3"/>
    <property type="match status" value="1"/>
</dbReference>
<feature type="compositionally biased region" description="Basic and acidic residues" evidence="3">
    <location>
        <begin position="189"/>
        <end position="204"/>
    </location>
</feature>
<evidence type="ECO:0000256" key="3">
    <source>
        <dbReference type="SAM" id="MobiDB-lite"/>
    </source>
</evidence>
<dbReference type="EC" id="3.5.1.28" evidence="5"/>
<evidence type="ECO:0000259" key="4">
    <source>
        <dbReference type="PROSITE" id="PS51781"/>
    </source>
</evidence>
<dbReference type="InterPro" id="IPR003646">
    <property type="entry name" value="SH3-like_bac-type"/>
</dbReference>
<feature type="region of interest" description="Disordered" evidence="3">
    <location>
        <begin position="153"/>
        <end position="211"/>
    </location>
</feature>
<keyword evidence="1 5" id="KW-0378">Hydrolase</keyword>
<evidence type="ECO:0000256" key="2">
    <source>
        <dbReference type="ARBA" id="ARBA00023316"/>
    </source>
</evidence>
<feature type="region of interest" description="Disordered" evidence="3">
    <location>
        <begin position="57"/>
        <end position="83"/>
    </location>
</feature>
<dbReference type="GO" id="GO:0008745">
    <property type="term" value="F:N-acetylmuramoyl-L-alanine amidase activity"/>
    <property type="evidence" value="ECO:0007669"/>
    <property type="project" value="UniProtKB-EC"/>
</dbReference>
<name>A0A174HNB8_9FIRM</name>
<keyword evidence="2" id="KW-0961">Cell wall biogenesis/degradation</keyword>
<dbReference type="SUPFAM" id="SSF53187">
    <property type="entry name" value="Zn-dependent exopeptidases"/>
    <property type="match status" value="1"/>
</dbReference>
<dbReference type="Proteomes" id="UP000095651">
    <property type="component" value="Unassembled WGS sequence"/>
</dbReference>
<organism evidence="5 6">
    <name type="scientific">Hungatella hathewayi</name>
    <dbReference type="NCBI Taxonomy" id="154046"/>
    <lineage>
        <taxon>Bacteria</taxon>
        <taxon>Bacillati</taxon>
        <taxon>Bacillota</taxon>
        <taxon>Clostridia</taxon>
        <taxon>Lachnospirales</taxon>
        <taxon>Lachnospiraceae</taxon>
        <taxon>Hungatella</taxon>
    </lineage>
</organism>
<evidence type="ECO:0000313" key="5">
    <source>
        <dbReference type="EMBL" id="CUO74375.1"/>
    </source>
</evidence>
<dbReference type="PANTHER" id="PTHR30404:SF0">
    <property type="entry name" value="N-ACETYLMURAMOYL-L-ALANINE AMIDASE AMIC"/>
    <property type="match status" value="1"/>
</dbReference>
<feature type="domain" description="SH3b" evidence="4">
    <location>
        <begin position="95"/>
        <end position="157"/>
    </location>
</feature>
<gene>
    <name evidence="5" type="primary">lytC_2</name>
    <name evidence="5" type="ORF">ERS852407_03789</name>
</gene>
<dbReference type="EMBL" id="CYZE01000011">
    <property type="protein sequence ID" value="CUO74375.1"/>
    <property type="molecule type" value="Genomic_DNA"/>
</dbReference>
<dbReference type="Pfam" id="PF01520">
    <property type="entry name" value="Amidase_3"/>
    <property type="match status" value="1"/>
</dbReference>
<dbReference type="Gene3D" id="3.40.630.40">
    <property type="entry name" value="Zn-dependent exopeptidases"/>
    <property type="match status" value="1"/>
</dbReference>
<dbReference type="GO" id="GO:0030288">
    <property type="term" value="C:outer membrane-bounded periplasmic space"/>
    <property type="evidence" value="ECO:0007669"/>
    <property type="project" value="TreeGrafter"/>
</dbReference>
<dbReference type="SMART" id="SM00646">
    <property type="entry name" value="Ami_3"/>
    <property type="match status" value="1"/>
</dbReference>
<evidence type="ECO:0000313" key="6">
    <source>
        <dbReference type="Proteomes" id="UP000095651"/>
    </source>
</evidence>
<dbReference type="SMART" id="SM00287">
    <property type="entry name" value="SH3b"/>
    <property type="match status" value="1"/>
</dbReference>
<dbReference type="GO" id="GO:0071555">
    <property type="term" value="P:cell wall organization"/>
    <property type="evidence" value="ECO:0007669"/>
    <property type="project" value="UniProtKB-KW"/>
</dbReference>
<evidence type="ECO:0000256" key="1">
    <source>
        <dbReference type="ARBA" id="ARBA00022801"/>
    </source>
</evidence>